<dbReference type="EMBL" id="ABKSPD020000023">
    <property type="protein sequence ID" value="EKW9778055.1"/>
    <property type="molecule type" value="Genomic_DNA"/>
</dbReference>
<dbReference type="EMBL" id="MF150117">
    <property type="protein sequence ID" value="ASF81011.1"/>
    <property type="molecule type" value="Genomic_DNA"/>
</dbReference>
<dbReference type="Proteomes" id="UP001171165">
    <property type="component" value="Unassembled WGS sequence"/>
</dbReference>
<dbReference type="InterPro" id="IPR046507">
    <property type="entry name" value="DUF6685"/>
</dbReference>
<dbReference type="Pfam" id="PF20390">
    <property type="entry name" value="DUF6685"/>
    <property type="match status" value="1"/>
</dbReference>
<reference evidence="1" key="1">
    <citation type="submission" date="2017-05" db="EMBL/GenBank/DDBJ databases">
        <authorList>
            <person name="Song R."/>
            <person name="Chenine A.L."/>
            <person name="Ruprecht R.M."/>
        </authorList>
    </citation>
    <scope>NUCLEOTIDE SEQUENCE</scope>
    <source>
        <strain evidence="1">A64421</strain>
        <plasmid evidence="1">pPM64421b</plasmid>
    </source>
</reference>
<reference evidence="2" key="2">
    <citation type="submission" date="2023-06" db="EMBL/GenBank/DDBJ databases">
        <authorList>
            <consortium name="Clinical and Environmental Microbiology Branch: Whole genome sequencing antimicrobial resistance pathogens in the healthcare setting"/>
        </authorList>
    </citation>
    <scope>NUCLEOTIDE SEQUENCE</scope>
    <source>
        <strain evidence="2">Microbial</strain>
    </source>
</reference>
<proteinExistence type="predicted"/>
<sequence>MLIKKITDSIIAFIYKTTDNYVIDQLNDVNLGKVELYKPTADSNTILRWDELFKNYMVRGFPTEIKDIITNLCRIEKTIDYFFDFNKIQSLTASKSFGGIPDGAINGSWFYDLYSWGRAMYPDERMKAENEDDWKRNIAHIESEGFRKCRPINVIYYEWLNRFVAPNTGGSHHAALVVYQSIRDKIKYTRETILEKVSLNSYYIRMLDNEYYSFIINNDSNPKSLSESDKFINVITELISTHISILKPVHYYQNLMIIFIPKESLKIDSELFNNWINKAHDQKKIINLPNYFRLPNEYHTKPYLHELRYLKMPNPNSIFQ</sequence>
<organism evidence="1">
    <name type="scientific">Proteus mirabilis</name>
    <dbReference type="NCBI Taxonomy" id="584"/>
    <lineage>
        <taxon>Bacteria</taxon>
        <taxon>Pseudomonadati</taxon>
        <taxon>Pseudomonadota</taxon>
        <taxon>Gammaproteobacteria</taxon>
        <taxon>Enterobacterales</taxon>
        <taxon>Morganellaceae</taxon>
        <taxon>Proteus</taxon>
    </lineage>
</organism>
<gene>
    <name evidence="1" type="ORF">PM64421b_00013</name>
    <name evidence="2" type="ORF">PW210_003942</name>
</gene>
<dbReference type="RefSeq" id="WP_012368888.1">
    <property type="nucleotide sequence ID" value="NZ_BGKS01000041.1"/>
</dbReference>
<name>A0A218N479_PROMI</name>
<protein>
    <submittedName>
        <fullName evidence="1">Uncharacterized protein</fullName>
    </submittedName>
</protein>
<dbReference type="GeneID" id="6166526"/>
<evidence type="ECO:0000313" key="1">
    <source>
        <dbReference type="EMBL" id="ASF81011.1"/>
    </source>
</evidence>
<evidence type="ECO:0000313" key="2">
    <source>
        <dbReference type="EMBL" id="EKW9778055.1"/>
    </source>
</evidence>
<keyword evidence="1" id="KW-0614">Plasmid</keyword>
<geneLocation type="plasmid" evidence="1">
    <name>pPM64421b</name>
</geneLocation>
<dbReference type="AlphaFoldDB" id="A0A218N479"/>
<dbReference type="OMA" id="DISHYKW"/>
<accession>A0A218N479</accession>